<evidence type="ECO:0000256" key="14">
    <source>
        <dbReference type="RuleBase" id="RU367051"/>
    </source>
</evidence>
<evidence type="ECO:0000256" key="10">
    <source>
        <dbReference type="ARBA" id="ARBA00022989"/>
    </source>
</evidence>
<keyword evidence="8 14" id="KW-0812">Transmembrane</keyword>
<evidence type="ECO:0000256" key="9">
    <source>
        <dbReference type="ARBA" id="ARBA00022824"/>
    </source>
</evidence>
<dbReference type="PANTHER" id="PTHR45919:SF1">
    <property type="entry name" value="GDP-MAN:MAN(3)GLCNAC(2)-PP-DOL ALPHA-1,2-MANNOSYLTRANSFERASE"/>
    <property type="match status" value="1"/>
</dbReference>
<dbReference type="GO" id="GO:0005789">
    <property type="term" value="C:endoplasmic reticulum membrane"/>
    <property type="evidence" value="ECO:0007669"/>
    <property type="project" value="UniProtKB-SubCell"/>
</dbReference>
<gene>
    <name evidence="17" type="primary">Dwil\GK20298</name>
    <name evidence="17" type="ORF">Dwil_GK20298</name>
</gene>
<comment type="pathway">
    <text evidence="2 14">Protein modification; protein glycosylation.</text>
</comment>
<dbReference type="InParanoid" id="B4MXP7"/>
<keyword evidence="18" id="KW-1185">Reference proteome</keyword>
<dbReference type="EC" id="2.4.1.131" evidence="4 14"/>
<dbReference type="HOGENOM" id="CLU_017896_2_0_1"/>
<keyword evidence="10 14" id="KW-1133">Transmembrane helix</keyword>
<keyword evidence="7 14" id="KW-0808">Transferase</keyword>
<dbReference type="SUPFAM" id="SSF53756">
    <property type="entry name" value="UDP-Glycosyltransferase/glycogen phosphorylase"/>
    <property type="match status" value="1"/>
</dbReference>
<feature type="domain" description="ALG11 mannosyltransferase N-terminal" evidence="16">
    <location>
        <begin position="77"/>
        <end position="283"/>
    </location>
</feature>
<proteinExistence type="inferred from homology"/>
<evidence type="ECO:0000256" key="13">
    <source>
        <dbReference type="ARBA" id="ARBA00045128"/>
    </source>
</evidence>
<dbReference type="InterPro" id="IPR038013">
    <property type="entry name" value="ALG11"/>
</dbReference>
<evidence type="ECO:0000313" key="18">
    <source>
        <dbReference type="Proteomes" id="UP000007798"/>
    </source>
</evidence>
<evidence type="ECO:0000256" key="1">
    <source>
        <dbReference type="ARBA" id="ARBA00004389"/>
    </source>
</evidence>
<keyword evidence="11 14" id="KW-0472">Membrane</keyword>
<evidence type="ECO:0000256" key="2">
    <source>
        <dbReference type="ARBA" id="ARBA00004922"/>
    </source>
</evidence>
<dbReference type="Pfam" id="PF00534">
    <property type="entry name" value="Glycos_transf_1"/>
    <property type="match status" value="1"/>
</dbReference>
<dbReference type="InterPro" id="IPR001296">
    <property type="entry name" value="Glyco_trans_1"/>
</dbReference>
<comment type="subcellular location">
    <subcellularLocation>
        <location evidence="1">Endoplasmic reticulum membrane</location>
        <topology evidence="1">Single-pass membrane protein</topology>
    </subcellularLocation>
</comment>
<dbReference type="eggNOG" id="KOG1387">
    <property type="taxonomic scope" value="Eukaryota"/>
</dbReference>
<protein>
    <recommendedName>
        <fullName evidence="5 14">GDP-Man:Man(3)GlcNAc(2)-PP-Dol alpha-1,2-mannosyltransferase</fullName>
        <ecNumber evidence="4 14">2.4.1.131</ecNumber>
    </recommendedName>
</protein>
<dbReference type="CDD" id="cd03806">
    <property type="entry name" value="GT4_ALG11-like"/>
    <property type="match status" value="1"/>
</dbReference>
<dbReference type="GO" id="GO:0006487">
    <property type="term" value="P:protein N-linked glycosylation"/>
    <property type="evidence" value="ECO:0007669"/>
    <property type="project" value="TreeGrafter"/>
</dbReference>
<evidence type="ECO:0000256" key="3">
    <source>
        <dbReference type="ARBA" id="ARBA00009481"/>
    </source>
</evidence>
<evidence type="ECO:0000256" key="4">
    <source>
        <dbReference type="ARBA" id="ARBA00012645"/>
    </source>
</evidence>
<accession>B4MXP7</accession>
<evidence type="ECO:0000259" key="15">
    <source>
        <dbReference type="Pfam" id="PF00534"/>
    </source>
</evidence>
<dbReference type="GO" id="GO:0004377">
    <property type="term" value="F:GDP-Man:Man(3)GlcNAc(2)-PP-Dol alpha-1,2-mannosyltransferase activity"/>
    <property type="evidence" value="ECO:0007669"/>
    <property type="project" value="UniProtKB-UniRule"/>
</dbReference>
<dbReference type="STRING" id="7260.B4MXP7"/>
<evidence type="ECO:0000313" key="17">
    <source>
        <dbReference type="EMBL" id="EDW76816.2"/>
    </source>
</evidence>
<evidence type="ECO:0000256" key="8">
    <source>
        <dbReference type="ARBA" id="ARBA00022692"/>
    </source>
</evidence>
<dbReference type="FunFam" id="3.40.50.2000:FF:000227">
    <property type="entry name" value="Alpha-1,2-mannosyltransferase"/>
    <property type="match status" value="1"/>
</dbReference>
<dbReference type="OrthoDB" id="2276068at2759"/>
<dbReference type="UniPathway" id="UPA00378"/>
<dbReference type="EMBL" id="CH963876">
    <property type="protein sequence ID" value="EDW76816.2"/>
    <property type="molecule type" value="Genomic_DNA"/>
</dbReference>
<dbReference type="Gene3D" id="3.40.50.2000">
    <property type="entry name" value="Glycogen Phosphorylase B"/>
    <property type="match status" value="1"/>
</dbReference>
<dbReference type="Proteomes" id="UP000007798">
    <property type="component" value="Unassembled WGS sequence"/>
</dbReference>
<name>B4MXP7_DROWI</name>
<keyword evidence="9 14" id="KW-0256">Endoplasmic reticulum</keyword>
<sequence length="511" mass="59387">MYFAEVLANVDWYQLIDSVTNKNNTNRRKYLNIMFIPLFWTVLALPIIVFILFISLRQWLLSRKQKLRSSADKNVVHVGIFHPYCNAGGGGERVLWCAIRALQNKYDNIKLIIYTGDIETSPNAILQKAKNVFNISLDNDNISFVFLKHRHWIEAKKYPHFTLLGQSIGSMLLGFEALCKFPPDIFIDTMGYAFTYPLFRFLAKSKIGCYVHYPIISTDMLRKVQFRQSAHNNKAYVARNPFLTWMKLVYYRLFSKMYQWTGRCSDTIMVNSTWTENHILEIWDVPFKTHRVYPPCEVKRLKQLEREDNNDDIIILSVGQFRPEKDHPLQLQAMYELRTLLAHDEALWNKIQLIIVGSCRNEEDYERLKNMEDLSKHLSLERSVQFKVNVPYDDLLKLFQRSKIGLHTMWNEHFGIGIVECMAAGLIMIAHRSGGPLLDIIEASEGSQNGYLAIDAVEYAENILHIVVNSSENNANVRQAARSSVERFSEKEFETNFLRAVSVLFSKSNLE</sequence>
<dbReference type="Pfam" id="PF15924">
    <property type="entry name" value="ALG11_N"/>
    <property type="match status" value="1"/>
</dbReference>
<dbReference type="FunCoup" id="B4MXP7">
    <property type="interactions" value="1635"/>
</dbReference>
<keyword evidence="6 14" id="KW-0328">Glycosyltransferase</keyword>
<evidence type="ECO:0000256" key="12">
    <source>
        <dbReference type="ARBA" id="ARBA00045065"/>
    </source>
</evidence>
<reference evidence="17 18" key="1">
    <citation type="journal article" date="2007" name="Nature">
        <title>Evolution of genes and genomes on the Drosophila phylogeny.</title>
        <authorList>
            <consortium name="Drosophila 12 Genomes Consortium"/>
            <person name="Clark A.G."/>
            <person name="Eisen M.B."/>
            <person name="Smith D.R."/>
            <person name="Bergman C.M."/>
            <person name="Oliver B."/>
            <person name="Markow T.A."/>
            <person name="Kaufman T.C."/>
            <person name="Kellis M."/>
            <person name="Gelbart W."/>
            <person name="Iyer V.N."/>
            <person name="Pollard D.A."/>
            <person name="Sackton T.B."/>
            <person name="Larracuente A.M."/>
            <person name="Singh N.D."/>
            <person name="Abad J.P."/>
            <person name="Abt D.N."/>
            <person name="Adryan B."/>
            <person name="Aguade M."/>
            <person name="Akashi H."/>
            <person name="Anderson W.W."/>
            <person name="Aquadro C.F."/>
            <person name="Ardell D.H."/>
            <person name="Arguello R."/>
            <person name="Artieri C.G."/>
            <person name="Barbash D.A."/>
            <person name="Barker D."/>
            <person name="Barsanti P."/>
            <person name="Batterham P."/>
            <person name="Batzoglou S."/>
            <person name="Begun D."/>
            <person name="Bhutkar A."/>
            <person name="Blanco E."/>
            <person name="Bosak S.A."/>
            <person name="Bradley R.K."/>
            <person name="Brand A.D."/>
            <person name="Brent M.R."/>
            <person name="Brooks A.N."/>
            <person name="Brown R.H."/>
            <person name="Butlin R.K."/>
            <person name="Caggese C."/>
            <person name="Calvi B.R."/>
            <person name="Bernardo de Carvalho A."/>
            <person name="Caspi A."/>
            <person name="Castrezana S."/>
            <person name="Celniker S.E."/>
            <person name="Chang J.L."/>
            <person name="Chapple C."/>
            <person name="Chatterji S."/>
            <person name="Chinwalla A."/>
            <person name="Civetta A."/>
            <person name="Clifton S.W."/>
            <person name="Comeron J.M."/>
            <person name="Costello J.C."/>
            <person name="Coyne J.A."/>
            <person name="Daub J."/>
            <person name="David R.G."/>
            <person name="Delcher A.L."/>
            <person name="Delehaunty K."/>
            <person name="Do C.B."/>
            <person name="Ebling H."/>
            <person name="Edwards K."/>
            <person name="Eickbush T."/>
            <person name="Evans J.D."/>
            <person name="Filipski A."/>
            <person name="Findeiss S."/>
            <person name="Freyhult E."/>
            <person name="Fulton L."/>
            <person name="Fulton R."/>
            <person name="Garcia A.C."/>
            <person name="Gardiner A."/>
            <person name="Garfield D.A."/>
            <person name="Garvin B.E."/>
            <person name="Gibson G."/>
            <person name="Gilbert D."/>
            <person name="Gnerre S."/>
            <person name="Godfrey J."/>
            <person name="Good R."/>
            <person name="Gotea V."/>
            <person name="Gravely B."/>
            <person name="Greenberg A.J."/>
            <person name="Griffiths-Jones S."/>
            <person name="Gross S."/>
            <person name="Guigo R."/>
            <person name="Gustafson E.A."/>
            <person name="Haerty W."/>
            <person name="Hahn M.W."/>
            <person name="Halligan D.L."/>
            <person name="Halpern A.L."/>
            <person name="Halter G.M."/>
            <person name="Han M.V."/>
            <person name="Heger A."/>
            <person name="Hillier L."/>
            <person name="Hinrichs A.S."/>
            <person name="Holmes I."/>
            <person name="Hoskins R.A."/>
            <person name="Hubisz M.J."/>
            <person name="Hultmark D."/>
            <person name="Huntley M.A."/>
            <person name="Jaffe D.B."/>
            <person name="Jagadeeshan S."/>
            <person name="Jeck W.R."/>
            <person name="Johnson J."/>
            <person name="Jones C.D."/>
            <person name="Jordan W.C."/>
            <person name="Karpen G.H."/>
            <person name="Kataoka E."/>
            <person name="Keightley P.D."/>
            <person name="Kheradpour P."/>
            <person name="Kirkness E.F."/>
            <person name="Koerich L.B."/>
            <person name="Kristiansen K."/>
            <person name="Kudrna D."/>
            <person name="Kulathinal R.J."/>
            <person name="Kumar S."/>
            <person name="Kwok R."/>
            <person name="Lander E."/>
            <person name="Langley C.H."/>
            <person name="Lapoint R."/>
            <person name="Lazzaro B.P."/>
            <person name="Lee S.J."/>
            <person name="Levesque L."/>
            <person name="Li R."/>
            <person name="Lin C.F."/>
            <person name="Lin M.F."/>
            <person name="Lindblad-Toh K."/>
            <person name="Llopart A."/>
            <person name="Long M."/>
            <person name="Low L."/>
            <person name="Lozovsky E."/>
            <person name="Lu J."/>
            <person name="Luo M."/>
            <person name="Machado C.A."/>
            <person name="Makalowski W."/>
            <person name="Marzo M."/>
            <person name="Matsuda M."/>
            <person name="Matzkin L."/>
            <person name="McAllister B."/>
            <person name="McBride C.S."/>
            <person name="McKernan B."/>
            <person name="McKernan K."/>
            <person name="Mendez-Lago M."/>
            <person name="Minx P."/>
            <person name="Mollenhauer M.U."/>
            <person name="Montooth K."/>
            <person name="Mount S.M."/>
            <person name="Mu X."/>
            <person name="Myers E."/>
            <person name="Negre B."/>
            <person name="Newfeld S."/>
            <person name="Nielsen R."/>
            <person name="Noor M.A."/>
            <person name="O'Grady P."/>
            <person name="Pachter L."/>
            <person name="Papaceit M."/>
            <person name="Parisi M.J."/>
            <person name="Parisi M."/>
            <person name="Parts L."/>
            <person name="Pedersen J.S."/>
            <person name="Pesole G."/>
            <person name="Phillippy A.M."/>
            <person name="Ponting C.P."/>
            <person name="Pop M."/>
            <person name="Porcelli D."/>
            <person name="Powell J.R."/>
            <person name="Prohaska S."/>
            <person name="Pruitt K."/>
            <person name="Puig M."/>
            <person name="Quesneville H."/>
            <person name="Ram K.R."/>
            <person name="Rand D."/>
            <person name="Rasmussen M.D."/>
            <person name="Reed L.K."/>
            <person name="Reenan R."/>
            <person name="Reily A."/>
            <person name="Remington K.A."/>
            <person name="Rieger T.T."/>
            <person name="Ritchie M.G."/>
            <person name="Robin C."/>
            <person name="Rogers Y.H."/>
            <person name="Rohde C."/>
            <person name="Rozas J."/>
            <person name="Rubenfield M.J."/>
            <person name="Ruiz A."/>
            <person name="Russo S."/>
            <person name="Salzberg S.L."/>
            <person name="Sanchez-Gracia A."/>
            <person name="Saranga D.J."/>
            <person name="Sato H."/>
            <person name="Schaeffer S.W."/>
            <person name="Schatz M.C."/>
            <person name="Schlenke T."/>
            <person name="Schwartz R."/>
            <person name="Segarra C."/>
            <person name="Singh R.S."/>
            <person name="Sirot L."/>
            <person name="Sirota M."/>
            <person name="Sisneros N.B."/>
            <person name="Smith C.D."/>
            <person name="Smith T.F."/>
            <person name="Spieth J."/>
            <person name="Stage D.E."/>
            <person name="Stark A."/>
            <person name="Stephan W."/>
            <person name="Strausberg R.L."/>
            <person name="Strempel S."/>
            <person name="Sturgill D."/>
            <person name="Sutton G."/>
            <person name="Sutton G.G."/>
            <person name="Tao W."/>
            <person name="Teichmann S."/>
            <person name="Tobari Y.N."/>
            <person name="Tomimura Y."/>
            <person name="Tsolas J.M."/>
            <person name="Valente V.L."/>
            <person name="Venter E."/>
            <person name="Venter J.C."/>
            <person name="Vicario S."/>
            <person name="Vieira F.G."/>
            <person name="Vilella A.J."/>
            <person name="Villasante A."/>
            <person name="Walenz B."/>
            <person name="Wang J."/>
            <person name="Wasserman M."/>
            <person name="Watts T."/>
            <person name="Wilson D."/>
            <person name="Wilson R.K."/>
            <person name="Wing R.A."/>
            <person name="Wolfner M.F."/>
            <person name="Wong A."/>
            <person name="Wong G.K."/>
            <person name="Wu C.I."/>
            <person name="Wu G."/>
            <person name="Yamamoto D."/>
            <person name="Yang H.P."/>
            <person name="Yang S.P."/>
            <person name="Yorke J.A."/>
            <person name="Yoshida K."/>
            <person name="Zdobnov E."/>
            <person name="Zhang P."/>
            <person name="Zhang Y."/>
            <person name="Zimin A.V."/>
            <person name="Baldwin J."/>
            <person name="Abdouelleil A."/>
            <person name="Abdulkadir J."/>
            <person name="Abebe A."/>
            <person name="Abera B."/>
            <person name="Abreu J."/>
            <person name="Acer S.C."/>
            <person name="Aftuck L."/>
            <person name="Alexander A."/>
            <person name="An P."/>
            <person name="Anderson E."/>
            <person name="Anderson S."/>
            <person name="Arachi H."/>
            <person name="Azer M."/>
            <person name="Bachantsang P."/>
            <person name="Barry A."/>
            <person name="Bayul T."/>
            <person name="Berlin A."/>
            <person name="Bessette D."/>
            <person name="Bloom T."/>
            <person name="Blye J."/>
            <person name="Boguslavskiy L."/>
            <person name="Bonnet C."/>
            <person name="Boukhgalter B."/>
            <person name="Bourzgui I."/>
            <person name="Brown A."/>
            <person name="Cahill P."/>
            <person name="Channer S."/>
            <person name="Cheshatsang Y."/>
            <person name="Chuda L."/>
            <person name="Citroen M."/>
            <person name="Collymore A."/>
            <person name="Cooke P."/>
            <person name="Costello M."/>
            <person name="D'Aco K."/>
            <person name="Daza R."/>
            <person name="De Haan G."/>
            <person name="DeGray S."/>
            <person name="DeMaso C."/>
            <person name="Dhargay N."/>
            <person name="Dooley K."/>
            <person name="Dooley E."/>
            <person name="Doricent M."/>
            <person name="Dorje P."/>
            <person name="Dorjee K."/>
            <person name="Dupes A."/>
            <person name="Elong R."/>
            <person name="Falk J."/>
            <person name="Farina A."/>
            <person name="Faro S."/>
            <person name="Ferguson D."/>
            <person name="Fisher S."/>
            <person name="Foley C.D."/>
            <person name="Franke A."/>
            <person name="Friedrich D."/>
            <person name="Gadbois L."/>
            <person name="Gearin G."/>
            <person name="Gearin C.R."/>
            <person name="Giannoukos G."/>
            <person name="Goode T."/>
            <person name="Graham J."/>
            <person name="Grandbois E."/>
            <person name="Grewal S."/>
            <person name="Gyaltsen K."/>
            <person name="Hafez N."/>
            <person name="Hagos B."/>
            <person name="Hall J."/>
            <person name="Henson C."/>
            <person name="Hollinger A."/>
            <person name="Honan T."/>
            <person name="Huard M.D."/>
            <person name="Hughes L."/>
            <person name="Hurhula B."/>
            <person name="Husby M.E."/>
            <person name="Kamat A."/>
            <person name="Kanga B."/>
            <person name="Kashin S."/>
            <person name="Khazanovich D."/>
            <person name="Kisner P."/>
            <person name="Lance K."/>
            <person name="Lara M."/>
            <person name="Lee W."/>
            <person name="Lennon N."/>
            <person name="Letendre F."/>
            <person name="LeVine R."/>
            <person name="Lipovsky A."/>
            <person name="Liu X."/>
            <person name="Liu J."/>
            <person name="Liu S."/>
            <person name="Lokyitsang T."/>
            <person name="Lokyitsang Y."/>
            <person name="Lubonja R."/>
            <person name="Lui A."/>
            <person name="MacDonald P."/>
            <person name="Magnisalis V."/>
            <person name="Maru K."/>
            <person name="Matthews C."/>
            <person name="McCusker W."/>
            <person name="McDonough S."/>
            <person name="Mehta T."/>
            <person name="Meldrim J."/>
            <person name="Meneus L."/>
            <person name="Mihai O."/>
            <person name="Mihalev A."/>
            <person name="Mihova T."/>
            <person name="Mittelman R."/>
            <person name="Mlenga V."/>
            <person name="Montmayeur A."/>
            <person name="Mulrain L."/>
            <person name="Navidi A."/>
            <person name="Naylor J."/>
            <person name="Negash T."/>
            <person name="Nguyen T."/>
            <person name="Nguyen N."/>
            <person name="Nicol R."/>
            <person name="Norbu C."/>
            <person name="Norbu N."/>
            <person name="Novod N."/>
            <person name="O'Neill B."/>
            <person name="Osman S."/>
            <person name="Markiewicz E."/>
            <person name="Oyono O.L."/>
            <person name="Patti C."/>
            <person name="Phunkhang P."/>
            <person name="Pierre F."/>
            <person name="Priest M."/>
            <person name="Raghuraman S."/>
            <person name="Rege F."/>
            <person name="Reyes R."/>
            <person name="Rise C."/>
            <person name="Rogov P."/>
            <person name="Ross K."/>
            <person name="Ryan E."/>
            <person name="Settipalli S."/>
            <person name="Shea T."/>
            <person name="Sherpa N."/>
            <person name="Shi L."/>
            <person name="Shih D."/>
            <person name="Sparrow T."/>
            <person name="Spaulding J."/>
            <person name="Stalker J."/>
            <person name="Stange-Thomann N."/>
            <person name="Stavropoulos S."/>
            <person name="Stone C."/>
            <person name="Strader C."/>
            <person name="Tesfaye S."/>
            <person name="Thomson T."/>
            <person name="Thoulutsang Y."/>
            <person name="Thoulutsang D."/>
            <person name="Topham K."/>
            <person name="Topping I."/>
            <person name="Tsamla T."/>
            <person name="Vassiliev H."/>
            <person name="Vo A."/>
            <person name="Wangchuk T."/>
            <person name="Wangdi T."/>
            <person name="Weiand M."/>
            <person name="Wilkinson J."/>
            <person name="Wilson A."/>
            <person name="Yadav S."/>
            <person name="Young G."/>
            <person name="Yu Q."/>
            <person name="Zembek L."/>
            <person name="Zhong D."/>
            <person name="Zimmer A."/>
            <person name="Zwirko Z."/>
            <person name="Jaffe D.B."/>
            <person name="Alvarez P."/>
            <person name="Brockman W."/>
            <person name="Butler J."/>
            <person name="Chin C."/>
            <person name="Gnerre S."/>
            <person name="Grabherr M."/>
            <person name="Kleber M."/>
            <person name="Mauceli E."/>
            <person name="MacCallum I."/>
        </authorList>
    </citation>
    <scope>NUCLEOTIDE SEQUENCE [LARGE SCALE GENOMIC DNA]</scope>
    <source>
        <strain evidence="18">Tucson 14030-0811.24</strain>
    </source>
</reference>
<dbReference type="PANTHER" id="PTHR45919">
    <property type="entry name" value="GDP-MAN:MAN(3)GLCNAC(2)-PP-DOL ALPHA-1,2-MANNOSYLTRANSFERASE"/>
    <property type="match status" value="1"/>
</dbReference>
<comment type="similarity">
    <text evidence="3 14">Belongs to the glycosyltransferase group 1 family. Glycosyltransferase 4 subfamily.</text>
</comment>
<dbReference type="KEGG" id="dwi:6642987"/>
<evidence type="ECO:0000259" key="16">
    <source>
        <dbReference type="Pfam" id="PF15924"/>
    </source>
</evidence>
<evidence type="ECO:0000256" key="6">
    <source>
        <dbReference type="ARBA" id="ARBA00022676"/>
    </source>
</evidence>
<comment type="catalytic activity">
    <reaction evidence="12 14">
        <text>an alpha-D-Man-(1-&gt;3)-[alpha-D-Man-(1-&gt;6)]-beta-D-Man-(1-&gt;4)-beta-D-GlcNAc-(1-&gt;4)-alpha-D-GlcNAc-diphospho-di-trans,poly-cis-dolichol + 2 GDP-alpha-D-mannose = an alpha-D-Man-(1-&gt;2)-alpha-D-Man-(1-&gt;2)-alpha-D-Man-(1-&gt;3)-[alpha-D-Man-(1-&gt;6)]-beta-D-Man-(1-&gt;4)-beta-D-GlcNAc-(1-&gt;4)-alpha-D-GlcNAc-diphospho-di-trans,poly-cis-dolichol + 2 GDP + 2 H(+)</text>
        <dbReference type="Rhea" id="RHEA:29523"/>
        <dbReference type="Rhea" id="RHEA-COMP:19515"/>
        <dbReference type="Rhea" id="RHEA-COMP:19516"/>
        <dbReference type="ChEBI" id="CHEBI:15378"/>
        <dbReference type="ChEBI" id="CHEBI:57527"/>
        <dbReference type="ChEBI" id="CHEBI:58189"/>
        <dbReference type="ChEBI" id="CHEBI:132511"/>
        <dbReference type="ChEBI" id="CHEBI:132515"/>
        <dbReference type="EC" id="2.4.1.131"/>
    </reaction>
    <physiologicalReaction direction="left-to-right" evidence="12 14">
        <dbReference type="Rhea" id="RHEA:29524"/>
    </physiologicalReaction>
</comment>
<evidence type="ECO:0000256" key="11">
    <source>
        <dbReference type="ARBA" id="ARBA00023136"/>
    </source>
</evidence>
<comment type="function">
    <text evidence="13">GDP-Man:Man(3)GlcNAc(2)-PP-Dol alpha-1,2-mannosyltransferase that operates in the biosynthetic pathway of dolichol-linked oligosaccharides, the glycan precursors employed in protein asparagine (N)-glycosylation. The assembly of dolichol-linked oligosaccharides begins on the cytosolic side of the endoplasmic reticulum membrane and finishes in its lumen. The sequential addition of sugars to dolichol pyrophosphate produces dolichol-linked oligosaccharides containing fourteen sugars, including two GlcNAcs, nine mannoses and three glucoses. Once assembled, the oligosaccharide is transferred from the lipid to nascent proteins by oligosaccharyltransferases. Catalyzes, on the cytoplasmic face of the endoplasmic reticulum, the addition of the fourth and fifth mannose residues to the dolichol-linked oligosaccharide chain, to produce Man(5)GlcNAc(2)-PP-dolichol core oligosaccharide. Man(5)GlcNAc(2)-PP-dolichol is a substrate for ALG3, the following enzyme in the biosynthetic pathway.</text>
</comment>
<evidence type="ECO:0000256" key="5">
    <source>
        <dbReference type="ARBA" id="ARBA00022018"/>
    </source>
</evidence>
<evidence type="ECO:0000256" key="7">
    <source>
        <dbReference type="ARBA" id="ARBA00022679"/>
    </source>
</evidence>
<dbReference type="InterPro" id="IPR031814">
    <property type="entry name" value="ALG11_N"/>
</dbReference>
<feature type="domain" description="Glycosyl transferase family 1" evidence="15">
    <location>
        <begin position="308"/>
        <end position="482"/>
    </location>
</feature>
<organism evidence="17 18">
    <name type="scientific">Drosophila willistoni</name>
    <name type="common">Fruit fly</name>
    <dbReference type="NCBI Taxonomy" id="7260"/>
    <lineage>
        <taxon>Eukaryota</taxon>
        <taxon>Metazoa</taxon>
        <taxon>Ecdysozoa</taxon>
        <taxon>Arthropoda</taxon>
        <taxon>Hexapoda</taxon>
        <taxon>Insecta</taxon>
        <taxon>Pterygota</taxon>
        <taxon>Neoptera</taxon>
        <taxon>Endopterygota</taxon>
        <taxon>Diptera</taxon>
        <taxon>Brachycera</taxon>
        <taxon>Muscomorpha</taxon>
        <taxon>Ephydroidea</taxon>
        <taxon>Drosophilidae</taxon>
        <taxon>Drosophila</taxon>
        <taxon>Sophophora</taxon>
    </lineage>
</organism>
<dbReference type="AlphaFoldDB" id="B4MXP7"/>
<feature type="transmembrane region" description="Helical" evidence="14">
    <location>
        <begin position="33"/>
        <end position="56"/>
    </location>
</feature>